<sequence>MISVEIANSSVVESVAFEVEDQQTNREISGFFHFNRYVFSQTTPLMIFGLAQLKLLGKLAAAPATYACTWGWVVGLLSTALAHE</sequence>
<name>A0A4C1SI72_EUMVA</name>
<evidence type="ECO:0000313" key="2">
    <source>
        <dbReference type="Proteomes" id="UP000299102"/>
    </source>
</evidence>
<dbReference type="AlphaFoldDB" id="A0A4C1SI72"/>
<proteinExistence type="predicted"/>
<protein>
    <submittedName>
        <fullName evidence="1">Uncharacterized protein</fullName>
    </submittedName>
</protein>
<gene>
    <name evidence="1" type="ORF">EVAR_77023_1</name>
</gene>
<dbReference type="Proteomes" id="UP000299102">
    <property type="component" value="Unassembled WGS sequence"/>
</dbReference>
<dbReference type="EMBL" id="BGZK01000006">
    <property type="protein sequence ID" value="GBP00830.1"/>
    <property type="molecule type" value="Genomic_DNA"/>
</dbReference>
<organism evidence="1 2">
    <name type="scientific">Eumeta variegata</name>
    <name type="common">Bagworm moth</name>
    <name type="synonym">Eumeta japonica</name>
    <dbReference type="NCBI Taxonomy" id="151549"/>
    <lineage>
        <taxon>Eukaryota</taxon>
        <taxon>Metazoa</taxon>
        <taxon>Ecdysozoa</taxon>
        <taxon>Arthropoda</taxon>
        <taxon>Hexapoda</taxon>
        <taxon>Insecta</taxon>
        <taxon>Pterygota</taxon>
        <taxon>Neoptera</taxon>
        <taxon>Endopterygota</taxon>
        <taxon>Lepidoptera</taxon>
        <taxon>Glossata</taxon>
        <taxon>Ditrysia</taxon>
        <taxon>Tineoidea</taxon>
        <taxon>Psychidae</taxon>
        <taxon>Oiketicinae</taxon>
        <taxon>Eumeta</taxon>
    </lineage>
</organism>
<reference evidence="1 2" key="1">
    <citation type="journal article" date="2019" name="Commun. Biol.">
        <title>The bagworm genome reveals a unique fibroin gene that provides high tensile strength.</title>
        <authorList>
            <person name="Kono N."/>
            <person name="Nakamura H."/>
            <person name="Ohtoshi R."/>
            <person name="Tomita M."/>
            <person name="Numata K."/>
            <person name="Arakawa K."/>
        </authorList>
    </citation>
    <scope>NUCLEOTIDE SEQUENCE [LARGE SCALE GENOMIC DNA]</scope>
</reference>
<evidence type="ECO:0000313" key="1">
    <source>
        <dbReference type="EMBL" id="GBP00830.1"/>
    </source>
</evidence>
<accession>A0A4C1SI72</accession>
<keyword evidence="2" id="KW-1185">Reference proteome</keyword>
<comment type="caution">
    <text evidence="1">The sequence shown here is derived from an EMBL/GenBank/DDBJ whole genome shotgun (WGS) entry which is preliminary data.</text>
</comment>